<dbReference type="GO" id="GO:0016462">
    <property type="term" value="F:pyrophosphatase activity"/>
    <property type="evidence" value="ECO:0007669"/>
    <property type="project" value="InterPro"/>
</dbReference>
<feature type="domain" description="Nudix hydrolase" evidence="5">
    <location>
        <begin position="20"/>
        <end position="151"/>
    </location>
</feature>
<name>A3VAQ9_9RHOB</name>
<evidence type="ECO:0000256" key="1">
    <source>
        <dbReference type="ARBA" id="ARBA00001946"/>
    </source>
</evidence>
<keyword evidence="7" id="KW-1185">Reference proteome</keyword>
<dbReference type="GO" id="GO:0005737">
    <property type="term" value="C:cytoplasm"/>
    <property type="evidence" value="ECO:0007669"/>
    <property type="project" value="TreeGrafter"/>
</dbReference>
<evidence type="ECO:0000256" key="4">
    <source>
        <dbReference type="ARBA" id="ARBA00022842"/>
    </source>
</evidence>
<dbReference type="RefSeq" id="WP_008335021.1">
    <property type="nucleotide sequence ID" value="NZ_CH902578.1"/>
</dbReference>
<protein>
    <recommendedName>
        <fullName evidence="5">Nudix hydrolase domain-containing protein</fullName>
    </recommendedName>
</protein>
<keyword evidence="2" id="KW-0479">Metal-binding</keyword>
<organism evidence="6 7">
    <name type="scientific">Maritimibacter alkaliphilus HTCC2654</name>
    <dbReference type="NCBI Taxonomy" id="314271"/>
    <lineage>
        <taxon>Bacteria</taxon>
        <taxon>Pseudomonadati</taxon>
        <taxon>Pseudomonadota</taxon>
        <taxon>Alphaproteobacteria</taxon>
        <taxon>Rhodobacterales</taxon>
        <taxon>Roseobacteraceae</taxon>
        <taxon>Maritimibacter</taxon>
    </lineage>
</organism>
<evidence type="ECO:0000256" key="3">
    <source>
        <dbReference type="ARBA" id="ARBA00022801"/>
    </source>
</evidence>
<dbReference type="GO" id="GO:0046872">
    <property type="term" value="F:metal ion binding"/>
    <property type="evidence" value="ECO:0007669"/>
    <property type="project" value="UniProtKB-KW"/>
</dbReference>
<dbReference type="CDD" id="cd04666">
    <property type="entry name" value="NUDIX_DIPP2_like_Nudt4"/>
    <property type="match status" value="1"/>
</dbReference>
<dbReference type="PROSITE" id="PS51462">
    <property type="entry name" value="NUDIX"/>
    <property type="match status" value="1"/>
</dbReference>
<accession>A3VAQ9</accession>
<evidence type="ECO:0000259" key="5">
    <source>
        <dbReference type="PROSITE" id="PS51462"/>
    </source>
</evidence>
<dbReference type="EMBL" id="AAMT01000001">
    <property type="protein sequence ID" value="EAQ15000.1"/>
    <property type="molecule type" value="Genomic_DNA"/>
</dbReference>
<dbReference type="InterPro" id="IPR047198">
    <property type="entry name" value="DDP-like_NUDIX"/>
</dbReference>
<dbReference type="eggNOG" id="COG0494">
    <property type="taxonomic scope" value="Bacteria"/>
</dbReference>
<dbReference type="PANTHER" id="PTHR12629:SF0">
    <property type="entry name" value="DIPHOSPHOINOSITOL-POLYPHOSPHATE DIPHOSPHATASE"/>
    <property type="match status" value="1"/>
</dbReference>
<dbReference type="STRING" id="314271.RB2654_20493"/>
<dbReference type="HOGENOM" id="CLU_037162_8_1_5"/>
<comment type="caution">
    <text evidence="6">The sequence shown here is derived from an EMBL/GenBank/DDBJ whole genome shotgun (WGS) entry which is preliminary data.</text>
</comment>
<dbReference type="Pfam" id="PF00293">
    <property type="entry name" value="NUDIX"/>
    <property type="match status" value="1"/>
</dbReference>
<dbReference type="AlphaFoldDB" id="A3VAQ9"/>
<reference evidence="6 7" key="1">
    <citation type="journal article" date="2010" name="J. Bacteriol.">
        <title>Genome sequences of Pelagibaca bermudensis HTCC2601T and Maritimibacter alkaliphilus HTCC2654T, the type strains of two marine Roseobacter genera.</title>
        <authorList>
            <person name="Thrash J.C."/>
            <person name="Cho J.C."/>
            <person name="Ferriera S."/>
            <person name="Johnson J."/>
            <person name="Vergin K.L."/>
            <person name="Giovannoni S.J."/>
        </authorList>
    </citation>
    <scope>NUCLEOTIDE SEQUENCE [LARGE SCALE GENOMIC DNA]</scope>
    <source>
        <strain evidence="6 7">HTCC2654</strain>
    </source>
</reference>
<sequence length="155" mass="17705">MAAMMIQQLPFHLRNTGKRDVRSQFGALPYRIVNGKVKVLLITSRGTGRWIIPKGWPMHQCTPAEAAGIEAFEEAGVKTRPHNAVIGFYTYAKIQNGRRMPVVVAVFPVEVKKELSNWPERTQRQRKWMGRKKAAKLVQEPELAQIIRNFDPTLL</sequence>
<keyword evidence="3" id="KW-0378">Hydrolase</keyword>
<evidence type="ECO:0000313" key="6">
    <source>
        <dbReference type="EMBL" id="EAQ15000.1"/>
    </source>
</evidence>
<dbReference type="SUPFAM" id="SSF55811">
    <property type="entry name" value="Nudix"/>
    <property type="match status" value="1"/>
</dbReference>
<gene>
    <name evidence="6" type="ORF">RB2654_20493</name>
</gene>
<evidence type="ECO:0000256" key="2">
    <source>
        <dbReference type="ARBA" id="ARBA00022723"/>
    </source>
</evidence>
<evidence type="ECO:0000313" key="7">
    <source>
        <dbReference type="Proteomes" id="UP000002931"/>
    </source>
</evidence>
<dbReference type="PANTHER" id="PTHR12629">
    <property type="entry name" value="DIPHOSPHOINOSITOL POLYPHOSPHATE PHOSPHOHYDROLASE"/>
    <property type="match status" value="1"/>
</dbReference>
<dbReference type="Gene3D" id="3.90.79.10">
    <property type="entry name" value="Nucleoside Triphosphate Pyrophosphohydrolase"/>
    <property type="match status" value="1"/>
</dbReference>
<dbReference type="InterPro" id="IPR000086">
    <property type="entry name" value="NUDIX_hydrolase_dom"/>
</dbReference>
<dbReference type="Proteomes" id="UP000002931">
    <property type="component" value="Unassembled WGS sequence"/>
</dbReference>
<keyword evidence="4" id="KW-0460">Magnesium</keyword>
<dbReference type="InterPro" id="IPR015797">
    <property type="entry name" value="NUDIX_hydrolase-like_dom_sf"/>
</dbReference>
<comment type="cofactor">
    <cofactor evidence="1">
        <name>Mg(2+)</name>
        <dbReference type="ChEBI" id="CHEBI:18420"/>
    </cofactor>
</comment>
<proteinExistence type="predicted"/>